<dbReference type="EMBL" id="LDRT01000134">
    <property type="protein sequence ID" value="KTR89237.1"/>
    <property type="molecule type" value="Genomic_DNA"/>
</dbReference>
<keyword evidence="1" id="KW-0812">Transmembrane</keyword>
<protein>
    <recommendedName>
        <fullName evidence="2">Double-GTPase 2 domain-containing protein</fullName>
    </recommendedName>
</protein>
<dbReference type="AlphaFoldDB" id="A0A147ETG1"/>
<organism evidence="3 4">
    <name type="scientific">Microbacterium testaceum</name>
    <name type="common">Aureobacterium testaceum</name>
    <name type="synonym">Brevibacterium testaceum</name>
    <dbReference type="NCBI Taxonomy" id="2033"/>
    <lineage>
        <taxon>Bacteria</taxon>
        <taxon>Bacillati</taxon>
        <taxon>Actinomycetota</taxon>
        <taxon>Actinomycetes</taxon>
        <taxon>Micrococcales</taxon>
        <taxon>Microbacteriaceae</taxon>
        <taxon>Microbacterium</taxon>
    </lineage>
</organism>
<feature type="transmembrane region" description="Helical" evidence="1">
    <location>
        <begin position="5"/>
        <end position="26"/>
    </location>
</feature>
<reference evidence="3 4" key="1">
    <citation type="journal article" date="2016" name="Front. Microbiol.">
        <title>Genomic Resource of Rice Seed Associated Bacteria.</title>
        <authorList>
            <person name="Midha S."/>
            <person name="Bansal K."/>
            <person name="Sharma S."/>
            <person name="Kumar N."/>
            <person name="Patil P.P."/>
            <person name="Chaudhry V."/>
            <person name="Patil P.B."/>
        </authorList>
    </citation>
    <scope>NUCLEOTIDE SEQUENCE [LARGE SCALE GENOMIC DNA]</scope>
    <source>
        <strain evidence="3 4">NS220</strain>
    </source>
</reference>
<evidence type="ECO:0000313" key="4">
    <source>
        <dbReference type="Proteomes" id="UP000075025"/>
    </source>
</evidence>
<name>A0A147ETG1_MICTE</name>
<evidence type="ECO:0000313" key="3">
    <source>
        <dbReference type="EMBL" id="KTR89237.1"/>
    </source>
</evidence>
<accession>A0A147ETG1</accession>
<evidence type="ECO:0000259" key="2">
    <source>
        <dbReference type="Pfam" id="PF19993"/>
    </source>
</evidence>
<feature type="non-terminal residue" evidence="3">
    <location>
        <position position="432"/>
    </location>
</feature>
<keyword evidence="1" id="KW-1133">Transmembrane helix</keyword>
<comment type="caution">
    <text evidence="3">The sequence shown here is derived from an EMBL/GenBank/DDBJ whole genome shotgun (WGS) entry which is preliminary data.</text>
</comment>
<dbReference type="Proteomes" id="UP000075025">
    <property type="component" value="Unassembled WGS sequence"/>
</dbReference>
<dbReference type="Pfam" id="PF19993">
    <property type="entry name" value="DO-GTPase2"/>
    <property type="match status" value="1"/>
</dbReference>
<dbReference type="InterPro" id="IPR045528">
    <property type="entry name" value="DO-GTPase2"/>
</dbReference>
<sequence>MHYVILFGILLVVVVLVGWIVIVAAIRVIGFLLGYVVLMAAVAFAVGLVWGTISPIRILRSSSRVGVRIATPDEVRNGNVLGAAPKRRSAHFDWDHAWPLYVPYQLRLDQRAVLAGARAPLAAMARTQTFLPTPRAWYFALVRHLVWAIVFGIPMVGLVAGMWAATGLWMVITTVFRGVVSTSQRLTTWFLSMREKRETRRNHLGARCTRCYRQSEMPSFRCPNPQCGEIHRDVSPGPLGIRTRVCHCEAVIPLTVAAASRSLTAICPVCDAELPSGTGSRRVVALPVFGSVGSGKTQLLASIADALHTKSADASDPLEVTALTDVSATFLATAVADSAAGRPPLKTQRQDRPEGLAYVLDRSGSALELQMMDAAGESFVDTQGTQSLGYLDISHSLVFVLDPLSIDEVREQYERSPLAGTVPVAQGDGHRA</sequence>
<keyword evidence="1" id="KW-0472">Membrane</keyword>
<dbReference type="RefSeq" id="WP_058624997.1">
    <property type="nucleotide sequence ID" value="NZ_LDRT01000134.1"/>
</dbReference>
<proteinExistence type="predicted"/>
<feature type="domain" description="Double-GTPase 2" evidence="2">
    <location>
        <begin position="286"/>
        <end position="412"/>
    </location>
</feature>
<feature type="transmembrane region" description="Helical" evidence="1">
    <location>
        <begin position="145"/>
        <end position="163"/>
    </location>
</feature>
<feature type="transmembrane region" description="Helical" evidence="1">
    <location>
        <begin position="32"/>
        <end position="53"/>
    </location>
</feature>
<gene>
    <name evidence="3" type="ORF">NS220_15955</name>
</gene>
<dbReference type="OrthoDB" id="143162at2"/>
<evidence type="ECO:0000256" key="1">
    <source>
        <dbReference type="SAM" id="Phobius"/>
    </source>
</evidence>